<accession>A0A1E5CZE0</accession>
<keyword evidence="2" id="KW-1185">Reference proteome</keyword>
<protein>
    <submittedName>
        <fullName evidence="1">DUF1127 domain-containing protein</fullName>
    </submittedName>
</protein>
<evidence type="ECO:0000313" key="2">
    <source>
        <dbReference type="Proteomes" id="UP000094165"/>
    </source>
</evidence>
<proteinExistence type="predicted"/>
<evidence type="ECO:0000313" key="1">
    <source>
        <dbReference type="EMBL" id="OEE76260.1"/>
    </source>
</evidence>
<comment type="caution">
    <text evidence="1">The sequence shown here is derived from an EMBL/GenBank/DDBJ whole genome shotgun (WGS) entry which is preliminary data.</text>
</comment>
<gene>
    <name evidence="1" type="ORF">A130_15630</name>
</gene>
<sequence length="83" mass="9723">MRHSLYLQLATVLVRADLRREERVWRAKVRRSVHAIPWDNAFLLRDVGLDIDGRPLGLSEPEAVTAERRVRHLRRVLSSRITT</sequence>
<name>A0A1E5CZE0_9VIBR</name>
<dbReference type="AlphaFoldDB" id="A0A1E5CZE0"/>
<dbReference type="RefSeq" id="WP_017053685.1">
    <property type="nucleotide sequence ID" value="NZ_AJYW02000124.1"/>
</dbReference>
<dbReference type="EMBL" id="AJYW02000124">
    <property type="protein sequence ID" value="OEE76260.1"/>
    <property type="molecule type" value="Genomic_DNA"/>
</dbReference>
<reference evidence="1 2" key="1">
    <citation type="journal article" date="2012" name="Science">
        <title>Ecological populations of bacteria act as socially cohesive units of antibiotic production and resistance.</title>
        <authorList>
            <person name="Cordero O.X."/>
            <person name="Wildschutte H."/>
            <person name="Kirkup B."/>
            <person name="Proehl S."/>
            <person name="Ngo L."/>
            <person name="Hussain F."/>
            <person name="Le Roux F."/>
            <person name="Mincer T."/>
            <person name="Polz M.F."/>
        </authorList>
    </citation>
    <scope>NUCLEOTIDE SEQUENCE [LARGE SCALE GENOMIC DNA]</scope>
    <source>
        <strain evidence="1 2">FF-238</strain>
    </source>
</reference>
<dbReference type="Proteomes" id="UP000094165">
    <property type="component" value="Unassembled WGS sequence"/>
</dbReference>
<organism evidence="1 2">
    <name type="scientific">Vibrio genomosp. F6 str. FF-238</name>
    <dbReference type="NCBI Taxonomy" id="1191298"/>
    <lineage>
        <taxon>Bacteria</taxon>
        <taxon>Pseudomonadati</taxon>
        <taxon>Pseudomonadota</taxon>
        <taxon>Gammaproteobacteria</taxon>
        <taxon>Vibrionales</taxon>
        <taxon>Vibrionaceae</taxon>
        <taxon>Vibrio</taxon>
    </lineage>
</organism>